<feature type="region of interest" description="Disordered" evidence="1">
    <location>
        <begin position="1"/>
        <end position="31"/>
    </location>
</feature>
<proteinExistence type="predicted"/>
<reference evidence="2" key="1">
    <citation type="submission" date="2023-03" db="EMBL/GenBank/DDBJ databases">
        <title>Massive genome expansion in bonnet fungi (Mycena s.s.) driven by repeated elements and novel gene families across ecological guilds.</title>
        <authorList>
            <consortium name="Lawrence Berkeley National Laboratory"/>
            <person name="Harder C.B."/>
            <person name="Miyauchi S."/>
            <person name="Viragh M."/>
            <person name="Kuo A."/>
            <person name="Thoen E."/>
            <person name="Andreopoulos B."/>
            <person name="Lu D."/>
            <person name="Skrede I."/>
            <person name="Drula E."/>
            <person name="Henrissat B."/>
            <person name="Morin E."/>
            <person name="Kohler A."/>
            <person name="Barry K."/>
            <person name="LaButti K."/>
            <person name="Morin E."/>
            <person name="Salamov A."/>
            <person name="Lipzen A."/>
            <person name="Mereny Z."/>
            <person name="Hegedus B."/>
            <person name="Baldrian P."/>
            <person name="Stursova M."/>
            <person name="Weitz H."/>
            <person name="Taylor A."/>
            <person name="Grigoriev I.V."/>
            <person name="Nagy L.G."/>
            <person name="Martin F."/>
            <person name="Kauserud H."/>
        </authorList>
    </citation>
    <scope>NUCLEOTIDE SEQUENCE</scope>
    <source>
        <strain evidence="2">CBHHK200</strain>
    </source>
</reference>
<gene>
    <name evidence="2" type="ORF">C8F04DRAFT_1151510</name>
</gene>
<dbReference type="Proteomes" id="UP001218188">
    <property type="component" value="Unassembled WGS sequence"/>
</dbReference>
<accession>A0AAD6RZM2</accession>
<evidence type="ECO:0000256" key="1">
    <source>
        <dbReference type="SAM" id="MobiDB-lite"/>
    </source>
</evidence>
<comment type="caution">
    <text evidence="2">The sequence shown here is derived from an EMBL/GenBank/DDBJ whole genome shotgun (WGS) entry which is preliminary data.</text>
</comment>
<keyword evidence="3" id="KW-1185">Reference proteome</keyword>
<organism evidence="2 3">
    <name type="scientific">Mycena alexandri</name>
    <dbReference type="NCBI Taxonomy" id="1745969"/>
    <lineage>
        <taxon>Eukaryota</taxon>
        <taxon>Fungi</taxon>
        <taxon>Dikarya</taxon>
        <taxon>Basidiomycota</taxon>
        <taxon>Agaricomycotina</taxon>
        <taxon>Agaricomycetes</taxon>
        <taxon>Agaricomycetidae</taxon>
        <taxon>Agaricales</taxon>
        <taxon>Marasmiineae</taxon>
        <taxon>Mycenaceae</taxon>
        <taxon>Mycena</taxon>
    </lineage>
</organism>
<feature type="compositionally biased region" description="Basic and acidic residues" evidence="1">
    <location>
        <begin position="1"/>
        <end position="15"/>
    </location>
</feature>
<sequence>MDYSPPHDRGSERQRKSAPIQTAAGASRDRSHQAYIHHQEKKFSAWLVGSAVGGSSPAHRVWSCTRRTRTRRGLRHFRLGSHPFCGSTRYRGMDEACSYNIELTAFSRLVIGFELRQAGRGDNSKRWEQRLVVPMRLEMLQHVLIHWDDPGKCWRIGTRHLEKSSPKRTSNRRVKAAATVSSSRPTSVVMMRWMSLGSDSEASGTLSGSWTETDRELRDGFDNIENGLHSKSFVMNGAGYFTVGSIDHSV</sequence>
<evidence type="ECO:0000313" key="3">
    <source>
        <dbReference type="Proteomes" id="UP001218188"/>
    </source>
</evidence>
<evidence type="ECO:0000313" key="2">
    <source>
        <dbReference type="EMBL" id="KAJ7018484.1"/>
    </source>
</evidence>
<dbReference type="AlphaFoldDB" id="A0AAD6RZM2"/>
<dbReference type="EMBL" id="JARJCM010000339">
    <property type="protein sequence ID" value="KAJ7018484.1"/>
    <property type="molecule type" value="Genomic_DNA"/>
</dbReference>
<protein>
    <submittedName>
        <fullName evidence="2">Uncharacterized protein</fullName>
    </submittedName>
</protein>
<name>A0AAD6RZM2_9AGAR</name>